<dbReference type="EMBL" id="KQ965810">
    <property type="protein sequence ID" value="KXS11069.1"/>
    <property type="molecule type" value="Genomic_DNA"/>
</dbReference>
<keyword evidence="1" id="KW-0067">ATP-binding</keyword>
<dbReference type="Proteomes" id="UP000070544">
    <property type="component" value="Unassembled WGS sequence"/>
</dbReference>
<keyword evidence="3" id="KW-1185">Reference proteome</keyword>
<sequence length="174" mass="20039">MKMKKRKKFSPSHERNYPWLSDRYKIERILGYGRNGVVMQAVRRSDNMVVAIKASYHSFKTREEEILKRISHPAITPLLESWDEVETQHNFWCWATLAHHGIRTSAVDSFRFRMLVAMVHTGLSLAVATPTLSANSLLFIERVLQLKKSSRFLTSRPGGCVPTFAQYCSLRPEG</sequence>
<dbReference type="InterPro" id="IPR017441">
    <property type="entry name" value="Protein_kinase_ATP_BS"/>
</dbReference>
<accession>A0A139A320</accession>
<evidence type="ECO:0000313" key="3">
    <source>
        <dbReference type="Proteomes" id="UP000070544"/>
    </source>
</evidence>
<feature type="binding site" evidence="1">
    <location>
        <position position="53"/>
    </location>
    <ligand>
        <name>ATP</name>
        <dbReference type="ChEBI" id="CHEBI:30616"/>
    </ligand>
</feature>
<dbReference type="InterPro" id="IPR011009">
    <property type="entry name" value="Kinase-like_dom_sf"/>
</dbReference>
<keyword evidence="1" id="KW-0547">Nucleotide-binding</keyword>
<dbReference type="OrthoDB" id="4062651at2759"/>
<evidence type="ECO:0000313" key="2">
    <source>
        <dbReference type="EMBL" id="KXS11069.1"/>
    </source>
</evidence>
<dbReference type="AlphaFoldDB" id="A0A139A320"/>
<name>A0A139A320_GONPJ</name>
<dbReference type="GO" id="GO:0005524">
    <property type="term" value="F:ATP binding"/>
    <property type="evidence" value="ECO:0007669"/>
    <property type="project" value="UniProtKB-UniRule"/>
</dbReference>
<dbReference type="SUPFAM" id="SSF56112">
    <property type="entry name" value="Protein kinase-like (PK-like)"/>
    <property type="match status" value="1"/>
</dbReference>
<dbReference type="Gene3D" id="3.30.200.20">
    <property type="entry name" value="Phosphorylase Kinase, domain 1"/>
    <property type="match status" value="1"/>
</dbReference>
<organism evidence="2 3">
    <name type="scientific">Gonapodya prolifera (strain JEL478)</name>
    <name type="common">Monoblepharis prolifera</name>
    <dbReference type="NCBI Taxonomy" id="1344416"/>
    <lineage>
        <taxon>Eukaryota</taxon>
        <taxon>Fungi</taxon>
        <taxon>Fungi incertae sedis</taxon>
        <taxon>Chytridiomycota</taxon>
        <taxon>Chytridiomycota incertae sedis</taxon>
        <taxon>Monoblepharidomycetes</taxon>
        <taxon>Monoblepharidales</taxon>
        <taxon>Gonapodyaceae</taxon>
        <taxon>Gonapodya</taxon>
    </lineage>
</organism>
<evidence type="ECO:0008006" key="4">
    <source>
        <dbReference type="Google" id="ProtNLM"/>
    </source>
</evidence>
<proteinExistence type="predicted"/>
<gene>
    <name evidence="2" type="ORF">M427DRAFT_138705</name>
</gene>
<evidence type="ECO:0000256" key="1">
    <source>
        <dbReference type="PROSITE-ProRule" id="PRU10141"/>
    </source>
</evidence>
<protein>
    <recommendedName>
        <fullName evidence="4">Protein kinase domain-containing protein</fullName>
    </recommendedName>
</protein>
<reference evidence="2 3" key="1">
    <citation type="journal article" date="2015" name="Genome Biol. Evol.">
        <title>Phylogenomic analyses indicate that early fungi evolved digesting cell walls of algal ancestors of land plants.</title>
        <authorList>
            <person name="Chang Y."/>
            <person name="Wang S."/>
            <person name="Sekimoto S."/>
            <person name="Aerts A.L."/>
            <person name="Choi C."/>
            <person name="Clum A."/>
            <person name="LaButti K.M."/>
            <person name="Lindquist E.A."/>
            <person name="Yee Ngan C."/>
            <person name="Ohm R.A."/>
            <person name="Salamov A.A."/>
            <person name="Grigoriev I.V."/>
            <person name="Spatafora J.W."/>
            <person name="Berbee M.L."/>
        </authorList>
    </citation>
    <scope>NUCLEOTIDE SEQUENCE [LARGE SCALE GENOMIC DNA]</scope>
    <source>
        <strain evidence="2 3">JEL478</strain>
    </source>
</reference>
<dbReference type="PROSITE" id="PS00107">
    <property type="entry name" value="PROTEIN_KINASE_ATP"/>
    <property type="match status" value="1"/>
</dbReference>